<dbReference type="Proteomes" id="UP000265520">
    <property type="component" value="Unassembled WGS sequence"/>
</dbReference>
<reference evidence="1 2" key="1">
    <citation type="journal article" date="2018" name="Front. Plant Sci.">
        <title>Red Clover (Trifolium pratense) and Zigzag Clover (T. medium) - A Picture of Genomic Similarities and Differences.</title>
        <authorList>
            <person name="Dluhosova J."/>
            <person name="Istvanek J."/>
            <person name="Nedelnik J."/>
            <person name="Repkova J."/>
        </authorList>
    </citation>
    <scope>NUCLEOTIDE SEQUENCE [LARGE SCALE GENOMIC DNA]</scope>
    <source>
        <strain evidence="2">cv. 10/8</strain>
        <tissue evidence="1">Leaf</tissue>
    </source>
</reference>
<feature type="non-terminal residue" evidence="1">
    <location>
        <position position="1"/>
    </location>
</feature>
<dbReference type="AlphaFoldDB" id="A0A392PKJ8"/>
<name>A0A392PKJ8_9FABA</name>
<comment type="caution">
    <text evidence="1">The sequence shown here is derived from an EMBL/GenBank/DDBJ whole genome shotgun (WGS) entry which is preliminary data.</text>
</comment>
<keyword evidence="2" id="KW-1185">Reference proteome</keyword>
<proteinExistence type="predicted"/>
<dbReference type="EMBL" id="LXQA010082970">
    <property type="protein sequence ID" value="MCI12157.1"/>
    <property type="molecule type" value="Genomic_DNA"/>
</dbReference>
<evidence type="ECO:0000313" key="1">
    <source>
        <dbReference type="EMBL" id="MCI12157.1"/>
    </source>
</evidence>
<accession>A0A392PKJ8</accession>
<protein>
    <submittedName>
        <fullName evidence="1">Uncharacterized protein</fullName>
    </submittedName>
</protein>
<evidence type="ECO:0000313" key="2">
    <source>
        <dbReference type="Proteomes" id="UP000265520"/>
    </source>
</evidence>
<sequence length="76" mass="9215">FWAKRCNLTKKLRLEAFSRSLSEPIVRQQRETGKKRQEVQAFSALQRGGRERSRLARHSFAKREWRSMAHEERRCR</sequence>
<organism evidence="1 2">
    <name type="scientific">Trifolium medium</name>
    <dbReference type="NCBI Taxonomy" id="97028"/>
    <lineage>
        <taxon>Eukaryota</taxon>
        <taxon>Viridiplantae</taxon>
        <taxon>Streptophyta</taxon>
        <taxon>Embryophyta</taxon>
        <taxon>Tracheophyta</taxon>
        <taxon>Spermatophyta</taxon>
        <taxon>Magnoliopsida</taxon>
        <taxon>eudicotyledons</taxon>
        <taxon>Gunneridae</taxon>
        <taxon>Pentapetalae</taxon>
        <taxon>rosids</taxon>
        <taxon>fabids</taxon>
        <taxon>Fabales</taxon>
        <taxon>Fabaceae</taxon>
        <taxon>Papilionoideae</taxon>
        <taxon>50 kb inversion clade</taxon>
        <taxon>NPAAA clade</taxon>
        <taxon>Hologalegina</taxon>
        <taxon>IRL clade</taxon>
        <taxon>Trifolieae</taxon>
        <taxon>Trifolium</taxon>
    </lineage>
</organism>